<dbReference type="Gene3D" id="1.20.1070.10">
    <property type="entry name" value="Rhodopsin 7-helix transmembrane proteins"/>
    <property type="match status" value="1"/>
</dbReference>
<dbReference type="GO" id="GO:0005549">
    <property type="term" value="F:odorant binding"/>
    <property type="evidence" value="ECO:0000318"/>
    <property type="project" value="GO_Central"/>
</dbReference>
<keyword evidence="7 13" id="KW-1133">Transmembrane helix</keyword>
<dbReference type="InterPro" id="IPR000725">
    <property type="entry name" value="Olfact_rcpt"/>
</dbReference>
<feature type="transmembrane region" description="Helical" evidence="13">
    <location>
        <begin position="265"/>
        <end position="285"/>
    </location>
</feature>
<keyword evidence="3 13" id="KW-1003">Cell membrane</keyword>
<reference evidence="15" key="3">
    <citation type="submission" date="2025-09" db="UniProtKB">
        <authorList>
            <consortium name="Ensembl"/>
        </authorList>
    </citation>
    <scope>IDENTIFICATION</scope>
    <source>
        <strain evidence="15">Glennie</strain>
    </source>
</reference>
<reference evidence="15 16" key="1">
    <citation type="journal article" date="2008" name="Nature">
        <title>Genome analysis of the platypus reveals unique signatures of evolution.</title>
        <authorList>
            <person name="Warren W.C."/>
            <person name="Hillier L.W."/>
            <person name="Marshall Graves J.A."/>
            <person name="Birney E."/>
            <person name="Ponting C.P."/>
            <person name="Grutzner F."/>
            <person name="Belov K."/>
            <person name="Miller W."/>
            <person name="Clarke L."/>
            <person name="Chinwalla A.T."/>
            <person name="Yang S.P."/>
            <person name="Heger A."/>
            <person name="Locke D.P."/>
            <person name="Miethke P."/>
            <person name="Waters P.D."/>
            <person name="Veyrunes F."/>
            <person name="Fulton L."/>
            <person name="Fulton B."/>
            <person name="Graves T."/>
            <person name="Wallis J."/>
            <person name="Puente X.S."/>
            <person name="Lopez-Otin C."/>
            <person name="Ordonez G.R."/>
            <person name="Eichler E.E."/>
            <person name="Chen L."/>
            <person name="Cheng Z."/>
            <person name="Deakin J.E."/>
            <person name="Alsop A."/>
            <person name="Thompson K."/>
            <person name="Kirby P."/>
            <person name="Papenfuss A.T."/>
            <person name="Wakefield M.J."/>
            <person name="Olender T."/>
            <person name="Lancet D."/>
            <person name="Huttley G.A."/>
            <person name="Smit A.F."/>
            <person name="Pask A."/>
            <person name="Temple-Smith P."/>
            <person name="Batzer M.A."/>
            <person name="Walker J.A."/>
            <person name="Konkel M.K."/>
            <person name="Harris R.S."/>
            <person name="Whittington C.M."/>
            <person name="Wong E.S."/>
            <person name="Gemmell N.J."/>
            <person name="Buschiazzo E."/>
            <person name="Vargas Jentzsch I.M."/>
            <person name="Merkel A."/>
            <person name="Schmitz J."/>
            <person name="Zemann A."/>
            <person name="Churakov G."/>
            <person name="Kriegs J.O."/>
            <person name="Brosius J."/>
            <person name="Murchison E.P."/>
            <person name="Sachidanandam R."/>
            <person name="Smith C."/>
            <person name="Hannon G.J."/>
            <person name="Tsend-Ayush E."/>
            <person name="McMillan D."/>
            <person name="Attenborough R."/>
            <person name="Rens W."/>
            <person name="Ferguson-Smith M."/>
            <person name="Lefevre C.M."/>
            <person name="Sharp J.A."/>
            <person name="Nicholas K.R."/>
            <person name="Ray D.A."/>
            <person name="Kube M."/>
            <person name="Reinhardt R."/>
            <person name="Pringle T.H."/>
            <person name="Taylor J."/>
            <person name="Jones R.C."/>
            <person name="Nixon B."/>
            <person name="Dacheux J.L."/>
            <person name="Niwa H."/>
            <person name="Sekita Y."/>
            <person name="Huang X."/>
            <person name="Stark A."/>
            <person name="Kheradpour P."/>
            <person name="Kellis M."/>
            <person name="Flicek P."/>
            <person name="Chen Y."/>
            <person name="Webber C."/>
            <person name="Hardison R."/>
            <person name="Nelson J."/>
            <person name="Hallsworth-Pepin K."/>
            <person name="Delehaunty K."/>
            <person name="Markovic C."/>
            <person name="Minx P."/>
            <person name="Feng Y."/>
            <person name="Kremitzki C."/>
            <person name="Mitreva M."/>
            <person name="Glasscock J."/>
            <person name="Wylie T."/>
            <person name="Wohldmann P."/>
            <person name="Thiru P."/>
            <person name="Nhan M.N."/>
            <person name="Pohl C.S."/>
            <person name="Smith S.M."/>
            <person name="Hou S."/>
            <person name="Nefedov M."/>
            <person name="de Jong P.J."/>
            <person name="Renfree M.B."/>
            <person name="Mardis E.R."/>
            <person name="Wilson R.K."/>
        </authorList>
    </citation>
    <scope>NUCLEOTIDE SEQUENCE [LARGE SCALE GENOMIC DNA]</scope>
    <source>
        <strain evidence="15 16">Glennie</strain>
    </source>
</reference>
<dbReference type="PRINTS" id="PR00237">
    <property type="entry name" value="GPCRRHODOPSN"/>
</dbReference>
<evidence type="ECO:0000256" key="3">
    <source>
        <dbReference type="ARBA" id="ARBA00022475"/>
    </source>
</evidence>
<dbReference type="InParanoid" id="F6RHL2"/>
<sequence>SRTRFLLLGFSDVRELQLVHATLFFLVYLVALAGNLLIVAITTLNRRLYTPMYFFLKHLSVLDLCYISVTVPKSIADSLMGNSSISFWECVFQVFSFAILANAEMAFLTVMSFDRYVAICLPLRYEVLLRRRVCQRLAVAAWFSGGLCAILHVANTFSLPFCGSRTIRQFFCDVPQLLKLACPEGILGEVVVSGILASLASLCFIAILLSYAHIFSTVLRMASAEGRAKAFSTCLPHLGVATLFLSTSGFEYLKPTVDSASALDLGISVFYTVVPPTLNPVIYSLRNREMKAAMARVLGRKGSF</sequence>
<dbReference type="PANTHER" id="PTHR26452">
    <property type="entry name" value="OLFACTORY RECEPTOR"/>
    <property type="match status" value="1"/>
</dbReference>
<evidence type="ECO:0000256" key="10">
    <source>
        <dbReference type="ARBA" id="ARBA00023170"/>
    </source>
</evidence>
<evidence type="ECO:0000256" key="1">
    <source>
        <dbReference type="ARBA" id="ARBA00002936"/>
    </source>
</evidence>
<feature type="transmembrane region" description="Helical" evidence="13">
    <location>
        <begin position="186"/>
        <end position="209"/>
    </location>
</feature>
<keyword evidence="4 13" id="KW-0716">Sensory transduction</keyword>
<dbReference type="FunFam" id="1.20.1070.10:FF:000037">
    <property type="entry name" value="Olfactory receptor"/>
    <property type="match status" value="1"/>
</dbReference>
<evidence type="ECO:0000256" key="6">
    <source>
        <dbReference type="ARBA" id="ARBA00022725"/>
    </source>
</evidence>
<dbReference type="STRING" id="9258.ENSOANP00000011905"/>
<dbReference type="GO" id="GO:0004930">
    <property type="term" value="F:G protein-coupled receptor activity"/>
    <property type="evidence" value="ECO:0007669"/>
    <property type="project" value="UniProtKB-KW"/>
</dbReference>
<accession>F6RHL2</accession>
<comment type="function">
    <text evidence="1">Odorant receptor.</text>
</comment>
<keyword evidence="9 13" id="KW-0472">Membrane</keyword>
<evidence type="ECO:0000259" key="14">
    <source>
        <dbReference type="PROSITE" id="PS50262"/>
    </source>
</evidence>
<keyword evidence="5 12" id="KW-0812">Transmembrane</keyword>
<comment type="similarity">
    <text evidence="12">Belongs to the G-protein coupled receptor 1 family.</text>
</comment>
<evidence type="ECO:0000313" key="16">
    <source>
        <dbReference type="Proteomes" id="UP000002279"/>
    </source>
</evidence>
<dbReference type="InterPro" id="IPR017452">
    <property type="entry name" value="GPCR_Rhodpsn_7TM"/>
</dbReference>
<dbReference type="GeneTree" id="ENSGT01050000244828"/>
<feature type="transmembrane region" description="Helical" evidence="13">
    <location>
        <begin position="133"/>
        <end position="154"/>
    </location>
</feature>
<feature type="transmembrane region" description="Helical" evidence="13">
    <location>
        <begin position="91"/>
        <end position="113"/>
    </location>
</feature>
<evidence type="ECO:0000256" key="12">
    <source>
        <dbReference type="RuleBase" id="RU000688"/>
    </source>
</evidence>
<feature type="transmembrane region" description="Helical" evidence="13">
    <location>
        <begin position="53"/>
        <end position="71"/>
    </location>
</feature>
<dbReference type="HOGENOM" id="CLU_012526_0_1_1"/>
<comment type="subcellular location">
    <subcellularLocation>
        <location evidence="2 13">Cell membrane</location>
        <topology evidence="2 13">Multi-pass membrane protein</topology>
    </subcellularLocation>
</comment>
<dbReference type="GO" id="GO:0005886">
    <property type="term" value="C:plasma membrane"/>
    <property type="evidence" value="ECO:0007669"/>
    <property type="project" value="UniProtKB-SubCell"/>
</dbReference>
<evidence type="ECO:0000256" key="13">
    <source>
        <dbReference type="RuleBase" id="RU363047"/>
    </source>
</evidence>
<keyword evidence="16" id="KW-1185">Reference proteome</keyword>
<dbReference type="PROSITE" id="PS50262">
    <property type="entry name" value="G_PROTEIN_RECEP_F1_2"/>
    <property type="match status" value="1"/>
</dbReference>
<dbReference type="SUPFAM" id="SSF81321">
    <property type="entry name" value="Family A G protein-coupled receptor-like"/>
    <property type="match status" value="1"/>
</dbReference>
<dbReference type="FunCoup" id="F6RHL2">
    <property type="interactions" value="178"/>
</dbReference>
<proteinExistence type="inferred from homology"/>
<evidence type="ECO:0000256" key="9">
    <source>
        <dbReference type="ARBA" id="ARBA00023136"/>
    </source>
</evidence>
<protein>
    <recommendedName>
        <fullName evidence="13">Olfactory receptor</fullName>
    </recommendedName>
</protein>
<dbReference type="Ensembl" id="ENSOANT00000011907.2">
    <property type="protein sequence ID" value="ENSOANP00000011905.2"/>
    <property type="gene ID" value="ENSOANG00000007481.2"/>
</dbReference>
<keyword evidence="6 13" id="KW-0552">Olfaction</keyword>
<dbReference type="Pfam" id="PF13853">
    <property type="entry name" value="7tm_4"/>
    <property type="match status" value="1"/>
</dbReference>
<dbReference type="Proteomes" id="UP000002279">
    <property type="component" value="Chromosome X5"/>
</dbReference>
<dbReference type="PRINTS" id="PR00245">
    <property type="entry name" value="OLFACTORYR"/>
</dbReference>
<evidence type="ECO:0000256" key="8">
    <source>
        <dbReference type="ARBA" id="ARBA00023040"/>
    </source>
</evidence>
<name>F6RHL2_ORNAN</name>
<evidence type="ECO:0000256" key="11">
    <source>
        <dbReference type="ARBA" id="ARBA00023224"/>
    </source>
</evidence>
<evidence type="ECO:0000256" key="2">
    <source>
        <dbReference type="ARBA" id="ARBA00004651"/>
    </source>
</evidence>
<dbReference type="InterPro" id="IPR050516">
    <property type="entry name" value="Olfactory_GPCR"/>
</dbReference>
<feature type="transmembrane region" description="Helical" evidence="13">
    <location>
        <begin position="20"/>
        <end position="41"/>
    </location>
</feature>
<dbReference type="InterPro" id="IPR000276">
    <property type="entry name" value="GPCR_Rhodpsn"/>
</dbReference>
<dbReference type="OMA" id="IGKNYIC"/>
<dbReference type="AlphaFoldDB" id="F6RHL2"/>
<evidence type="ECO:0000256" key="4">
    <source>
        <dbReference type="ARBA" id="ARBA00022606"/>
    </source>
</evidence>
<keyword evidence="10 12" id="KW-0675">Receptor</keyword>
<gene>
    <name evidence="15" type="primary">LOC100093025</name>
</gene>
<dbReference type="PROSITE" id="PS00237">
    <property type="entry name" value="G_PROTEIN_RECEP_F1_1"/>
    <property type="match status" value="1"/>
</dbReference>
<evidence type="ECO:0000313" key="15">
    <source>
        <dbReference type="Ensembl" id="ENSOANP00000011905.2"/>
    </source>
</evidence>
<keyword evidence="11 12" id="KW-0807">Transducer</keyword>
<feature type="domain" description="G-protein coupled receptors family 1 profile" evidence="14">
    <location>
        <begin position="34"/>
        <end position="283"/>
    </location>
</feature>
<organism evidence="15 16">
    <name type="scientific">Ornithorhynchus anatinus</name>
    <name type="common">Duckbill platypus</name>
    <dbReference type="NCBI Taxonomy" id="9258"/>
    <lineage>
        <taxon>Eukaryota</taxon>
        <taxon>Metazoa</taxon>
        <taxon>Chordata</taxon>
        <taxon>Craniata</taxon>
        <taxon>Vertebrata</taxon>
        <taxon>Euteleostomi</taxon>
        <taxon>Mammalia</taxon>
        <taxon>Monotremata</taxon>
        <taxon>Ornithorhynchidae</taxon>
        <taxon>Ornithorhynchus</taxon>
    </lineage>
</organism>
<dbReference type="eggNOG" id="ENOG502SHXQ">
    <property type="taxonomic scope" value="Eukaryota"/>
</dbReference>
<dbReference type="CDD" id="cd15227">
    <property type="entry name" value="7tmA_OR14-like"/>
    <property type="match status" value="1"/>
</dbReference>
<keyword evidence="8 12" id="KW-0297">G-protein coupled receptor</keyword>
<evidence type="ECO:0000256" key="7">
    <source>
        <dbReference type="ARBA" id="ARBA00022989"/>
    </source>
</evidence>
<evidence type="ECO:0000256" key="5">
    <source>
        <dbReference type="ARBA" id="ARBA00022692"/>
    </source>
</evidence>
<reference evidence="15" key="2">
    <citation type="submission" date="2025-08" db="UniProtKB">
        <authorList>
            <consortium name="Ensembl"/>
        </authorList>
    </citation>
    <scope>IDENTIFICATION</scope>
    <source>
        <strain evidence="15">Glennie</strain>
    </source>
</reference>
<dbReference type="GO" id="GO:0004984">
    <property type="term" value="F:olfactory receptor activity"/>
    <property type="evidence" value="ECO:0000318"/>
    <property type="project" value="GO_Central"/>
</dbReference>
<feature type="transmembrane region" description="Helical" evidence="13">
    <location>
        <begin position="230"/>
        <end position="253"/>
    </location>
</feature>